<dbReference type="PRINTS" id="PR00369">
    <property type="entry name" value="FLAVODOXIN"/>
</dbReference>
<dbReference type="InterPro" id="IPR001709">
    <property type="entry name" value="Flavoprot_Pyr_Nucl_cyt_Rdtase"/>
</dbReference>
<keyword evidence="8" id="KW-0249">Electron transport</keyword>
<accession>B4D7K3</accession>
<dbReference type="InParanoid" id="B4D7K3"/>
<dbReference type="Gene3D" id="3.40.50.360">
    <property type="match status" value="1"/>
</dbReference>
<feature type="binding site" evidence="12">
    <location>
        <begin position="106"/>
        <end position="109"/>
    </location>
    <ligand>
        <name>FMN</name>
        <dbReference type="ChEBI" id="CHEBI:58210"/>
    </ligand>
</feature>
<keyword evidence="3" id="KW-0028">Amino-acid biosynthesis</keyword>
<dbReference type="InterPro" id="IPR010199">
    <property type="entry name" value="CysJ"/>
</dbReference>
<dbReference type="SUPFAM" id="SSF52218">
    <property type="entry name" value="Flavoproteins"/>
    <property type="match status" value="1"/>
</dbReference>
<dbReference type="EC" id="1.8.1.2" evidence="1"/>
<evidence type="ECO:0000256" key="3">
    <source>
        <dbReference type="ARBA" id="ARBA00022605"/>
    </source>
</evidence>
<dbReference type="Pfam" id="PF00667">
    <property type="entry name" value="FAD_binding_1"/>
    <property type="match status" value="1"/>
</dbReference>
<dbReference type="GO" id="GO:0050660">
    <property type="term" value="F:flavin adenine dinucleotide binding"/>
    <property type="evidence" value="ECO:0007669"/>
    <property type="project" value="InterPro"/>
</dbReference>
<keyword evidence="17" id="KW-1185">Reference proteome</keyword>
<dbReference type="PROSITE" id="PS50902">
    <property type="entry name" value="FLAVODOXIN_LIKE"/>
    <property type="match status" value="1"/>
</dbReference>
<evidence type="ECO:0000256" key="11">
    <source>
        <dbReference type="ARBA" id="ARBA00052219"/>
    </source>
</evidence>
<evidence type="ECO:0000256" key="8">
    <source>
        <dbReference type="ARBA" id="ARBA00022982"/>
    </source>
</evidence>
<dbReference type="InterPro" id="IPR017938">
    <property type="entry name" value="Riboflavin_synthase-like_b-brl"/>
</dbReference>
<dbReference type="AlphaFoldDB" id="B4D7K3"/>
<evidence type="ECO:0000256" key="2">
    <source>
        <dbReference type="ARBA" id="ARBA00022448"/>
    </source>
</evidence>
<keyword evidence="7 12" id="KW-0521">NADP</keyword>
<feature type="domain" description="FAD-binding FR-type" evidence="15">
    <location>
        <begin position="222"/>
        <end position="440"/>
    </location>
</feature>
<keyword evidence="9" id="KW-0560">Oxidoreductase</keyword>
<dbReference type="Gene3D" id="1.20.990.10">
    <property type="entry name" value="NADPH-cytochrome p450 Reductase, Chain A, domain 3"/>
    <property type="match status" value="1"/>
</dbReference>
<dbReference type="SUPFAM" id="SSF52343">
    <property type="entry name" value="Ferredoxin reductase-like, C-terminal NADP-linked domain"/>
    <property type="match status" value="1"/>
</dbReference>
<dbReference type="SUPFAM" id="SSF63380">
    <property type="entry name" value="Riboflavin synthase domain-like"/>
    <property type="match status" value="1"/>
</dbReference>
<gene>
    <name evidence="16" type="ORF">CfE428DRAFT_4918</name>
</gene>
<evidence type="ECO:0000256" key="4">
    <source>
        <dbReference type="ARBA" id="ARBA00022630"/>
    </source>
</evidence>
<proteinExistence type="predicted"/>
<dbReference type="Gene3D" id="3.40.50.80">
    <property type="entry name" value="Nucleotide-binding domain of ferredoxin-NADP reductase (FNR) module"/>
    <property type="match status" value="1"/>
</dbReference>
<dbReference type="InterPro" id="IPR008254">
    <property type="entry name" value="Flavodoxin/NO_synth"/>
</dbReference>
<evidence type="ECO:0000256" key="10">
    <source>
        <dbReference type="ARBA" id="ARBA00023192"/>
    </source>
</evidence>
<dbReference type="RefSeq" id="WP_006982239.1">
    <property type="nucleotide sequence ID" value="NZ_ABVL01000018.1"/>
</dbReference>
<dbReference type="NCBIfam" id="NF004859">
    <property type="entry name" value="PRK06214.1"/>
    <property type="match status" value="1"/>
</dbReference>
<dbReference type="FunFam" id="3.40.50.80:FF:000001">
    <property type="entry name" value="NADPH--cytochrome P450 reductase 1"/>
    <property type="match status" value="1"/>
</dbReference>
<name>B4D7K3_9BACT</name>
<keyword evidence="4" id="KW-0285">Flavoprotein</keyword>
<dbReference type="PROSITE" id="PS51384">
    <property type="entry name" value="FAD_FR"/>
    <property type="match status" value="1"/>
</dbReference>
<dbReference type="GO" id="GO:0005829">
    <property type="term" value="C:cytosol"/>
    <property type="evidence" value="ECO:0007669"/>
    <property type="project" value="TreeGrafter"/>
</dbReference>
<dbReference type="InterPro" id="IPR001094">
    <property type="entry name" value="Flavdoxin-like"/>
</dbReference>
<sequence>MNKIPFIPENAPFSPEQRLWLNGYLAGMFSDASMAESALAGLPSGPAAPAKPLVVFYGSQTGTAEGLAKKTSKEAVKRGFAPKLVDMAKYETVDLTKEENVLVITSTYGDGEPPDNAQAFWNYLQGEAAPPLAHLHYSVLALGDTNYSAFCQFGKNCDERLEKLGAKRVHPRVDCDVDYETPAKEWTEGVFAALSSSSDTPALTSGEADASTEEAPQGWSKKNPFPARLLANRLLNADGSGKEVRHYEISLAGSGLSYEVGDALGVMPANCGALVHDVLEALGCDGEEAVTTPEGTETSLRLALTQQYDITRPTPDLLKAAGERGAAGGELAALLDPARKDDLKKWLWGREIIDVIGGLTQPFAAAELTGLLKKLQPRLYSISSSPKAHPDEVHLTVAAVRYDGYGRNRKGVCSTFLADRCADNTPVPVFVQTSHGFRLPENGDVPVIMCGPGTGIAPFRAFLEERRATGAKGGNWLFFGDQKRSTDFLYQEQLEGWVSDGHLTRLDLAFSRDQAEKIYVQNRMLENAAELWSWLDSGAHFYVCGDASRMAKDVDAALHQVAETAGGLSKEAAAEFIQKLKSEKRYQRDVY</sequence>
<feature type="binding site" evidence="12">
    <location>
        <position position="402"/>
    </location>
    <ligand>
        <name>FAD</name>
        <dbReference type="ChEBI" id="CHEBI:57692"/>
    </ligand>
</feature>
<evidence type="ECO:0000256" key="12">
    <source>
        <dbReference type="PIRSR" id="PIRSR000207-1"/>
    </source>
</evidence>
<dbReference type="Pfam" id="PF00175">
    <property type="entry name" value="NAD_binding_1"/>
    <property type="match status" value="1"/>
</dbReference>
<evidence type="ECO:0000313" key="17">
    <source>
        <dbReference type="Proteomes" id="UP000005824"/>
    </source>
</evidence>
<keyword evidence="10" id="KW-0198">Cysteine biosynthesis</keyword>
<dbReference type="PANTHER" id="PTHR19384">
    <property type="entry name" value="NITRIC OXIDE SYNTHASE-RELATED"/>
    <property type="match status" value="1"/>
</dbReference>
<evidence type="ECO:0000313" key="16">
    <source>
        <dbReference type="EMBL" id="EDY17620.1"/>
    </source>
</evidence>
<dbReference type="Proteomes" id="UP000005824">
    <property type="component" value="Unassembled WGS sequence"/>
</dbReference>
<comment type="cofactor">
    <cofactor evidence="12">
        <name>FMN</name>
        <dbReference type="ChEBI" id="CHEBI:58210"/>
    </cofactor>
    <text evidence="12">Binds 1 FMN per subunit.</text>
</comment>
<dbReference type="FunCoup" id="B4D7K3">
    <property type="interactions" value="394"/>
</dbReference>
<dbReference type="Gene3D" id="2.40.30.10">
    <property type="entry name" value="Translation factors"/>
    <property type="match status" value="1"/>
</dbReference>
<feature type="binding site" evidence="12">
    <location>
        <position position="591"/>
    </location>
    <ligand>
        <name>FAD</name>
        <dbReference type="ChEBI" id="CHEBI:57692"/>
    </ligand>
</feature>
<dbReference type="InterPro" id="IPR001433">
    <property type="entry name" value="OxRdtase_FAD/NAD-bd"/>
</dbReference>
<keyword evidence="6 12" id="KW-0274">FAD</keyword>
<reference evidence="16 17" key="1">
    <citation type="journal article" date="2011" name="J. Bacteriol.">
        <title>Genome sequence of Chthoniobacter flavus Ellin428, an aerobic heterotrophic soil bacterium.</title>
        <authorList>
            <person name="Kant R."/>
            <person name="van Passel M.W."/>
            <person name="Palva A."/>
            <person name="Lucas S."/>
            <person name="Lapidus A."/>
            <person name="Glavina Del Rio T."/>
            <person name="Dalin E."/>
            <person name="Tice H."/>
            <person name="Bruce D."/>
            <person name="Goodwin L."/>
            <person name="Pitluck S."/>
            <person name="Larimer F.W."/>
            <person name="Land M.L."/>
            <person name="Hauser L."/>
            <person name="Sangwan P."/>
            <person name="de Vos W.M."/>
            <person name="Janssen P.H."/>
            <person name="Smidt H."/>
        </authorList>
    </citation>
    <scope>NUCLEOTIDE SEQUENCE [LARGE SCALE GENOMIC DNA]</scope>
    <source>
        <strain evidence="16 17">Ellin428</strain>
    </source>
</reference>
<evidence type="ECO:0000256" key="13">
    <source>
        <dbReference type="SAM" id="MobiDB-lite"/>
    </source>
</evidence>
<keyword evidence="2" id="KW-0813">Transport</keyword>
<evidence type="ECO:0000259" key="15">
    <source>
        <dbReference type="PROSITE" id="PS51384"/>
    </source>
</evidence>
<dbReference type="InterPro" id="IPR023173">
    <property type="entry name" value="NADPH_Cyt_P450_Rdtase_alpha"/>
</dbReference>
<evidence type="ECO:0000259" key="14">
    <source>
        <dbReference type="PROSITE" id="PS50902"/>
    </source>
</evidence>
<feature type="binding site" evidence="12">
    <location>
        <begin position="411"/>
        <end position="414"/>
    </location>
    <ligand>
        <name>FAD</name>
        <dbReference type="ChEBI" id="CHEBI:57692"/>
    </ligand>
</feature>
<dbReference type="CDD" id="cd06199">
    <property type="entry name" value="SiR"/>
    <property type="match status" value="1"/>
</dbReference>
<feature type="binding site" evidence="12">
    <location>
        <begin position="396"/>
        <end position="398"/>
    </location>
    <ligand>
        <name>FAD</name>
        <dbReference type="ChEBI" id="CHEBI:57692"/>
    </ligand>
</feature>
<feature type="binding site" evidence="12">
    <location>
        <position position="553"/>
    </location>
    <ligand>
        <name>NADP(+)</name>
        <dbReference type="ChEBI" id="CHEBI:58349"/>
    </ligand>
</feature>
<dbReference type="InterPro" id="IPR017927">
    <property type="entry name" value="FAD-bd_FR_type"/>
</dbReference>
<feature type="region of interest" description="Disordered" evidence="13">
    <location>
        <begin position="197"/>
        <end position="224"/>
    </location>
</feature>
<comment type="catalytic activity">
    <reaction evidence="11">
        <text>hydrogen sulfide + 3 NADP(+) + 3 H2O = sulfite + 3 NADPH + 4 H(+)</text>
        <dbReference type="Rhea" id="RHEA:13801"/>
        <dbReference type="ChEBI" id="CHEBI:15377"/>
        <dbReference type="ChEBI" id="CHEBI:15378"/>
        <dbReference type="ChEBI" id="CHEBI:17359"/>
        <dbReference type="ChEBI" id="CHEBI:29919"/>
        <dbReference type="ChEBI" id="CHEBI:57783"/>
        <dbReference type="ChEBI" id="CHEBI:58349"/>
        <dbReference type="EC" id="1.8.1.2"/>
    </reaction>
</comment>
<keyword evidence="5 12" id="KW-0288">FMN</keyword>
<dbReference type="PIRSF" id="PIRSF000207">
    <property type="entry name" value="SiR-FP_CysJ"/>
    <property type="match status" value="1"/>
</dbReference>
<dbReference type="Pfam" id="PF00258">
    <property type="entry name" value="Flavodoxin_1"/>
    <property type="match status" value="1"/>
</dbReference>
<dbReference type="PRINTS" id="PR00371">
    <property type="entry name" value="FPNCR"/>
</dbReference>
<dbReference type="GO" id="GO:0019344">
    <property type="term" value="P:cysteine biosynthetic process"/>
    <property type="evidence" value="ECO:0007669"/>
    <property type="project" value="UniProtKB-KW"/>
</dbReference>
<feature type="domain" description="Flavodoxin-like" evidence="14">
    <location>
        <begin position="53"/>
        <end position="191"/>
    </location>
</feature>
<evidence type="ECO:0000256" key="9">
    <source>
        <dbReference type="ARBA" id="ARBA00023002"/>
    </source>
</evidence>
<evidence type="ECO:0000256" key="5">
    <source>
        <dbReference type="ARBA" id="ARBA00022643"/>
    </source>
</evidence>
<organism evidence="16 17">
    <name type="scientific">Chthoniobacter flavus Ellin428</name>
    <dbReference type="NCBI Taxonomy" id="497964"/>
    <lineage>
        <taxon>Bacteria</taxon>
        <taxon>Pseudomonadati</taxon>
        <taxon>Verrucomicrobiota</taxon>
        <taxon>Spartobacteria</taxon>
        <taxon>Chthoniobacterales</taxon>
        <taxon>Chthoniobacteraceae</taxon>
        <taxon>Chthoniobacter</taxon>
    </lineage>
</organism>
<dbReference type="GO" id="GO:0010181">
    <property type="term" value="F:FMN binding"/>
    <property type="evidence" value="ECO:0007669"/>
    <property type="project" value="InterPro"/>
</dbReference>
<dbReference type="InterPro" id="IPR029039">
    <property type="entry name" value="Flavoprotein-like_sf"/>
</dbReference>
<dbReference type="STRING" id="497964.CfE428DRAFT_4918"/>
<feature type="binding site" evidence="12">
    <location>
        <begin position="517"/>
        <end position="521"/>
    </location>
    <ligand>
        <name>NADP(+)</name>
        <dbReference type="ChEBI" id="CHEBI:58349"/>
    </ligand>
</feature>
<dbReference type="InterPro" id="IPR003097">
    <property type="entry name" value="CysJ-like_FAD-binding"/>
</dbReference>
<feature type="binding site" evidence="12">
    <location>
        <position position="311"/>
    </location>
    <ligand>
        <name>FAD</name>
        <dbReference type="ChEBI" id="CHEBI:57692"/>
    </ligand>
</feature>
<feature type="binding site" evidence="12">
    <location>
        <begin position="378"/>
        <end position="381"/>
    </location>
    <ligand>
        <name>FAD</name>
        <dbReference type="ChEBI" id="CHEBI:57692"/>
    </ligand>
</feature>
<evidence type="ECO:0000256" key="1">
    <source>
        <dbReference type="ARBA" id="ARBA00012604"/>
    </source>
</evidence>
<dbReference type="InterPro" id="IPR039261">
    <property type="entry name" value="FNR_nucleotide-bd"/>
</dbReference>
<dbReference type="GO" id="GO:0004783">
    <property type="term" value="F:sulfite reductase (NADPH) activity"/>
    <property type="evidence" value="ECO:0007669"/>
    <property type="project" value="UniProtKB-EC"/>
</dbReference>
<protein>
    <recommendedName>
        <fullName evidence="1">assimilatory sulfite reductase (NADPH)</fullName>
        <ecNumber evidence="1">1.8.1.2</ecNumber>
    </recommendedName>
</protein>
<dbReference type="EMBL" id="ABVL01000018">
    <property type="protein sequence ID" value="EDY17620.1"/>
    <property type="molecule type" value="Genomic_DNA"/>
</dbReference>
<dbReference type="eggNOG" id="COG0369">
    <property type="taxonomic scope" value="Bacteria"/>
</dbReference>
<comment type="caution">
    <text evidence="16">The sequence shown here is derived from an EMBL/GenBank/DDBJ whole genome shotgun (WGS) entry which is preliminary data.</text>
</comment>
<evidence type="ECO:0000256" key="7">
    <source>
        <dbReference type="ARBA" id="ARBA00022857"/>
    </source>
</evidence>
<comment type="cofactor">
    <cofactor evidence="12">
        <name>FAD</name>
        <dbReference type="ChEBI" id="CHEBI:57692"/>
    </cofactor>
    <text evidence="12">Binds 1 FAD per subunit.</text>
</comment>
<feature type="binding site" evidence="12">
    <location>
        <begin position="511"/>
        <end position="512"/>
    </location>
    <ligand>
        <name>NADP(+)</name>
        <dbReference type="ChEBI" id="CHEBI:58349"/>
    </ligand>
</feature>
<feature type="binding site" evidence="12">
    <location>
        <begin position="142"/>
        <end position="151"/>
    </location>
    <ligand>
        <name>FMN</name>
        <dbReference type="ChEBI" id="CHEBI:58210"/>
    </ligand>
</feature>
<evidence type="ECO:0000256" key="6">
    <source>
        <dbReference type="ARBA" id="ARBA00022827"/>
    </source>
</evidence>
<dbReference type="PANTHER" id="PTHR19384:SF128">
    <property type="entry name" value="NADPH OXIDOREDUCTASE A"/>
    <property type="match status" value="1"/>
</dbReference>